<comment type="caution">
    <text evidence="1">The sequence shown here is derived from an EMBL/GenBank/DDBJ whole genome shotgun (WGS) entry which is preliminary data.</text>
</comment>
<dbReference type="EMBL" id="JAKIKP010000002">
    <property type="protein sequence ID" value="MCL1141897.1"/>
    <property type="molecule type" value="Genomic_DNA"/>
</dbReference>
<dbReference type="PANTHER" id="PTHR35175">
    <property type="entry name" value="DUF1289 DOMAIN-CONTAINING PROTEIN"/>
    <property type="match status" value="1"/>
</dbReference>
<dbReference type="AlphaFoldDB" id="A0A9X1ZJ38"/>
<dbReference type="PANTHER" id="PTHR35175:SF1">
    <property type="entry name" value="OXIDOREDUCTASE"/>
    <property type="match status" value="1"/>
</dbReference>
<proteinExistence type="predicted"/>
<keyword evidence="2" id="KW-1185">Reference proteome</keyword>
<reference evidence="1" key="1">
    <citation type="submission" date="2022-01" db="EMBL/GenBank/DDBJ databases">
        <title>Whole genome-based taxonomy of the Shewanellaceae.</title>
        <authorList>
            <person name="Martin-Rodriguez A.J."/>
        </authorList>
    </citation>
    <scope>NUCLEOTIDE SEQUENCE</scope>
    <source>
        <strain evidence="1">DSM 16422</strain>
    </source>
</reference>
<dbReference type="InterPro" id="IPR010710">
    <property type="entry name" value="DUF1289"/>
</dbReference>
<organism evidence="1 2">
    <name type="scientific">Shewanella gaetbuli</name>
    <dbReference type="NCBI Taxonomy" id="220752"/>
    <lineage>
        <taxon>Bacteria</taxon>
        <taxon>Pseudomonadati</taxon>
        <taxon>Pseudomonadota</taxon>
        <taxon>Gammaproteobacteria</taxon>
        <taxon>Alteromonadales</taxon>
        <taxon>Shewanellaceae</taxon>
        <taxon>Shewanella</taxon>
    </lineage>
</organism>
<accession>A0A9X1ZJ38</accession>
<gene>
    <name evidence="1" type="ORF">L2672_04185</name>
</gene>
<sequence length="102" mass="11756">MEQLSFFSVPSPCIGVCQSDAKGYCLGCFRSRDERFNWMSYTDLQKQDINRLCKQRRKRKQYALYKASMQQRQALQSSVNIQLDFADDGETPQASSTPKADD</sequence>
<name>A0A9X1ZJ38_9GAMM</name>
<dbReference type="Proteomes" id="UP001139333">
    <property type="component" value="Unassembled WGS sequence"/>
</dbReference>
<protein>
    <submittedName>
        <fullName evidence="1">DUF1289 domain-containing protein</fullName>
    </submittedName>
</protein>
<dbReference type="RefSeq" id="WP_248994575.1">
    <property type="nucleotide sequence ID" value="NZ_JAKIKP010000002.1"/>
</dbReference>
<evidence type="ECO:0000313" key="1">
    <source>
        <dbReference type="EMBL" id="MCL1141897.1"/>
    </source>
</evidence>
<dbReference type="Pfam" id="PF06945">
    <property type="entry name" value="DUF1289"/>
    <property type="match status" value="1"/>
</dbReference>
<evidence type="ECO:0000313" key="2">
    <source>
        <dbReference type="Proteomes" id="UP001139333"/>
    </source>
</evidence>